<evidence type="ECO:0000313" key="3">
    <source>
        <dbReference type="EMBL" id="KMM73596.1"/>
    </source>
</evidence>
<protein>
    <recommendedName>
        <fullName evidence="2">COP9 signalosome complex subunit 3 N-terminal helical repeats domain-containing protein</fullName>
    </recommendedName>
</protein>
<keyword evidence="1" id="KW-0963">Cytoplasm</keyword>
<proteinExistence type="predicted"/>
<sequence length="502" mass="56576">MADMLSILLSFPPQPPKPEITSECEYNQKARALVSRLRQIPPKDLTGQTASKSPLDILEPAKQSLAYLFLLLAHYQEWRPTDKQSLPDNIRPGGGIWCKTVAFLHTFDPVQVRYAGLEFNRIVEYVAKAGEFSSQPCAVVKPIQQAILRLDPSCSTFTSTHTVFTRLCLLARCYLPAICILDRDVYHFPAAVDKVFLNRSQLLPSQQHPSSNSYITLSSGLPGSMNYKTPLEYFLYGAMIYIGLKRWGKARHFLDIVISTPTSSFASMIMVEAYKKWILVNLLEKGMVPAMPHTVNGSVAKAYKALAKPYSALALVFKIGPFLRLKAEVSAGIEIWRRDNNTGLVFQLLDSFCRFSVLKLERSFAALSLPDVARLSLSDSDGWPMELFVAELLATKRLDARLFQKSHPSTPTILRFGYNDHAMRGANEARLWDCLMEQKDRMDILLRCVHGTDVKLELGREYIEGLRTSKWRKNGDDSEGGILMGENHSAVEFEEDIMADLR</sequence>
<dbReference type="OrthoDB" id="29061at2759"/>
<reference evidence="4" key="3">
    <citation type="journal article" date="2010" name="Genome Res.">
        <title>Population genomic sequencing of Coccidioides fungi reveals recent hybridization and transposon control.</title>
        <authorList>
            <person name="Neafsey D.E."/>
            <person name="Barker B.M."/>
            <person name="Sharpton T.J."/>
            <person name="Stajich J.E."/>
            <person name="Park D.J."/>
            <person name="Whiston E."/>
            <person name="Hung C.-Y."/>
            <person name="McMahan C."/>
            <person name="White J."/>
            <person name="Sykes S."/>
            <person name="Heiman D."/>
            <person name="Young S."/>
            <person name="Zeng Q."/>
            <person name="Abouelleil A."/>
            <person name="Aftuck L."/>
            <person name="Bessette D."/>
            <person name="Brown A."/>
            <person name="FitzGerald M."/>
            <person name="Lui A."/>
            <person name="Macdonald J.P."/>
            <person name="Priest M."/>
            <person name="Orbach M.J."/>
            <person name="Galgiani J.N."/>
            <person name="Kirkland T.N."/>
            <person name="Cole G.T."/>
            <person name="Birren B.W."/>
            <person name="Henn M.R."/>
            <person name="Taylor J.W."/>
            <person name="Rounsley S.D."/>
        </authorList>
    </citation>
    <scope>NUCLEOTIDE SEQUENCE [LARGE SCALE GENOMIC DNA]</scope>
    <source>
        <strain evidence="4">RMSCC 3488</strain>
    </source>
</reference>
<feature type="domain" description="COP9 signalosome complex subunit 3 N-terminal helical repeats" evidence="2">
    <location>
        <begin position="54"/>
        <end position="294"/>
    </location>
</feature>
<dbReference type="Pfam" id="PF22788">
    <property type="entry name" value="COP9_hel_rpt"/>
    <property type="match status" value="1"/>
</dbReference>
<dbReference type="EMBL" id="DS268114">
    <property type="protein sequence ID" value="KMM73596.1"/>
    <property type="molecule type" value="Genomic_DNA"/>
</dbReference>
<evidence type="ECO:0000256" key="1">
    <source>
        <dbReference type="ARBA" id="ARBA00022490"/>
    </source>
</evidence>
<organism evidence="3 4">
    <name type="scientific">Coccidioides posadasii RMSCC 3488</name>
    <dbReference type="NCBI Taxonomy" id="454284"/>
    <lineage>
        <taxon>Eukaryota</taxon>
        <taxon>Fungi</taxon>
        <taxon>Dikarya</taxon>
        <taxon>Ascomycota</taxon>
        <taxon>Pezizomycotina</taxon>
        <taxon>Eurotiomycetes</taxon>
        <taxon>Eurotiomycetidae</taxon>
        <taxon>Onygenales</taxon>
        <taxon>Onygenaceae</taxon>
        <taxon>Coccidioides</taxon>
    </lineage>
</organism>
<dbReference type="Proteomes" id="UP000054567">
    <property type="component" value="Unassembled WGS sequence"/>
</dbReference>
<dbReference type="PANTHER" id="PTHR10758">
    <property type="entry name" value="26S PROTEASOME NON-ATPASE REGULATORY SUBUNIT 3/COP9 SIGNALOSOME COMPLEX SUBUNIT 3"/>
    <property type="match status" value="1"/>
</dbReference>
<accession>A0A0J6FKD3</accession>
<reference evidence="3 4" key="1">
    <citation type="submission" date="2007-06" db="EMBL/GenBank/DDBJ databases">
        <title>The Genome Sequence of Coccidioides posadasii RMSCC_3488.</title>
        <authorList>
            <consortium name="Coccidioides Genome Resources Consortium"/>
            <consortium name="The Broad Institute Genome Sequencing Platform"/>
            <person name="Henn M.R."/>
            <person name="Sykes S."/>
            <person name="Young S."/>
            <person name="Jaffe D."/>
            <person name="Berlin A."/>
            <person name="Alvarez P."/>
            <person name="Butler J."/>
            <person name="Gnerre S."/>
            <person name="Grabherr M."/>
            <person name="Mauceli E."/>
            <person name="Brockman W."/>
            <person name="Kodira C."/>
            <person name="Alvarado L."/>
            <person name="Zeng Q."/>
            <person name="Crawford M."/>
            <person name="Antoine C."/>
            <person name="Devon K."/>
            <person name="Galgiani J."/>
            <person name="Orsborn K."/>
            <person name="Lewis M.L."/>
            <person name="Nusbaum C."/>
            <person name="Galagan J."/>
            <person name="Birren B."/>
        </authorList>
    </citation>
    <scope>NUCLEOTIDE SEQUENCE [LARGE SCALE GENOMIC DNA]</scope>
    <source>
        <strain evidence="3 4">RMSCC 3488</strain>
    </source>
</reference>
<dbReference type="VEuPathDB" id="FungiDB:CPAG_09883"/>
<dbReference type="GO" id="GO:0006511">
    <property type="term" value="P:ubiquitin-dependent protein catabolic process"/>
    <property type="evidence" value="ECO:0007669"/>
    <property type="project" value="TreeGrafter"/>
</dbReference>
<gene>
    <name evidence="3" type="ORF">CPAG_09883</name>
</gene>
<dbReference type="AlphaFoldDB" id="A0A0J6FKD3"/>
<evidence type="ECO:0000259" key="2">
    <source>
        <dbReference type="Pfam" id="PF22788"/>
    </source>
</evidence>
<dbReference type="PANTHER" id="PTHR10758:SF1">
    <property type="entry name" value="COP9 SIGNALOSOME COMPLEX SUBUNIT 3"/>
    <property type="match status" value="1"/>
</dbReference>
<dbReference type="InterPro" id="IPR055089">
    <property type="entry name" value="COP9_N"/>
</dbReference>
<dbReference type="InterPro" id="IPR050756">
    <property type="entry name" value="CSN3"/>
</dbReference>
<name>A0A0J6FKD3_COCPO</name>
<evidence type="ECO:0000313" key="4">
    <source>
        <dbReference type="Proteomes" id="UP000054567"/>
    </source>
</evidence>
<dbReference type="GO" id="GO:0008180">
    <property type="term" value="C:COP9 signalosome"/>
    <property type="evidence" value="ECO:0007669"/>
    <property type="project" value="TreeGrafter"/>
</dbReference>
<reference evidence="4" key="2">
    <citation type="journal article" date="2009" name="Genome Res.">
        <title>Comparative genomic analyses of the human fungal pathogens Coccidioides and their relatives.</title>
        <authorList>
            <person name="Sharpton T.J."/>
            <person name="Stajich J.E."/>
            <person name="Rounsley S.D."/>
            <person name="Gardner M.J."/>
            <person name="Wortman J.R."/>
            <person name="Jordar V.S."/>
            <person name="Maiti R."/>
            <person name="Kodira C.D."/>
            <person name="Neafsey D.E."/>
            <person name="Zeng Q."/>
            <person name="Hung C.-Y."/>
            <person name="McMahan C."/>
            <person name="Muszewska A."/>
            <person name="Grynberg M."/>
            <person name="Mandel M.A."/>
            <person name="Kellner E.M."/>
            <person name="Barker B.M."/>
            <person name="Galgiani J.N."/>
            <person name="Orbach M.J."/>
            <person name="Kirkland T.N."/>
            <person name="Cole G.T."/>
            <person name="Henn M.R."/>
            <person name="Birren B.W."/>
            <person name="Taylor J.W."/>
        </authorList>
    </citation>
    <scope>NUCLEOTIDE SEQUENCE [LARGE SCALE GENOMIC DNA]</scope>
    <source>
        <strain evidence="4">RMSCC 3488</strain>
    </source>
</reference>